<dbReference type="GO" id="GO:0009314">
    <property type="term" value="P:response to radiation"/>
    <property type="evidence" value="ECO:0007669"/>
    <property type="project" value="UniProtKB-ARBA"/>
</dbReference>
<keyword evidence="2 10" id="KW-0547">Nucleotide-binding</keyword>
<dbReference type="PANTHER" id="PTHR11070">
    <property type="entry name" value="UVRD / RECB / PCRA DNA HELICASE FAMILY MEMBER"/>
    <property type="match status" value="1"/>
</dbReference>
<dbReference type="InterPro" id="IPR013986">
    <property type="entry name" value="DExx_box_DNA_helicase_dom_sf"/>
</dbReference>
<dbReference type="InterPro" id="IPR005751">
    <property type="entry name" value="ATP-dep_DNA_helicase_PcrA"/>
</dbReference>
<evidence type="ECO:0000256" key="3">
    <source>
        <dbReference type="ARBA" id="ARBA00022801"/>
    </source>
</evidence>
<comment type="catalytic activity">
    <reaction evidence="9 11">
        <text>ATP + H2O = ADP + phosphate + H(+)</text>
        <dbReference type="Rhea" id="RHEA:13065"/>
        <dbReference type="ChEBI" id="CHEBI:15377"/>
        <dbReference type="ChEBI" id="CHEBI:15378"/>
        <dbReference type="ChEBI" id="CHEBI:30616"/>
        <dbReference type="ChEBI" id="CHEBI:43474"/>
        <dbReference type="ChEBI" id="CHEBI:456216"/>
        <dbReference type="EC" id="5.6.2.4"/>
    </reaction>
</comment>
<feature type="binding site" evidence="10">
    <location>
        <begin position="32"/>
        <end position="39"/>
    </location>
    <ligand>
        <name>ATP</name>
        <dbReference type="ChEBI" id="CHEBI:30616"/>
    </ligand>
</feature>
<comment type="catalytic activity">
    <reaction evidence="8">
        <text>Couples ATP hydrolysis with the unwinding of duplex DNA by translocating in the 3'-5' direction.</text>
        <dbReference type="EC" id="5.6.2.4"/>
    </reaction>
</comment>
<comment type="caution">
    <text evidence="15">The sequence shown here is derived from an EMBL/GenBank/DDBJ whole genome shotgun (WGS) entry which is preliminary data.</text>
</comment>
<dbReference type="GO" id="GO:0003677">
    <property type="term" value="F:DNA binding"/>
    <property type="evidence" value="ECO:0007669"/>
    <property type="project" value="UniProtKB-KW"/>
</dbReference>
<feature type="domain" description="UvrD-like helicase C-terminal" evidence="14">
    <location>
        <begin position="290"/>
        <end position="566"/>
    </location>
</feature>
<feature type="region of interest" description="Disordered" evidence="12">
    <location>
        <begin position="657"/>
        <end position="679"/>
    </location>
</feature>
<dbReference type="PROSITE" id="PS51217">
    <property type="entry name" value="UVRD_HELICASE_CTER"/>
    <property type="match status" value="1"/>
</dbReference>
<evidence type="ECO:0000256" key="4">
    <source>
        <dbReference type="ARBA" id="ARBA00022806"/>
    </source>
</evidence>
<evidence type="ECO:0000259" key="14">
    <source>
        <dbReference type="PROSITE" id="PS51217"/>
    </source>
</evidence>
<dbReference type="SUPFAM" id="SSF52540">
    <property type="entry name" value="P-loop containing nucleoside triphosphate hydrolases"/>
    <property type="match status" value="1"/>
</dbReference>
<accession>A0A4V2USA2</accession>
<organism evidence="15 16">
    <name type="scientific">Tepidibacillus fermentans</name>
    <dbReference type="NCBI Taxonomy" id="1281767"/>
    <lineage>
        <taxon>Bacteria</taxon>
        <taxon>Bacillati</taxon>
        <taxon>Bacillota</taxon>
        <taxon>Bacilli</taxon>
        <taxon>Bacillales</taxon>
        <taxon>Bacillaceae</taxon>
        <taxon>Tepidibacillus</taxon>
    </lineage>
</organism>
<dbReference type="InterPro" id="IPR014017">
    <property type="entry name" value="DNA_helicase_UvrD-like_C"/>
</dbReference>
<dbReference type="GO" id="GO:0033202">
    <property type="term" value="C:DNA helicase complex"/>
    <property type="evidence" value="ECO:0007669"/>
    <property type="project" value="TreeGrafter"/>
</dbReference>
<dbReference type="GO" id="GO:0006260">
    <property type="term" value="P:DNA replication"/>
    <property type="evidence" value="ECO:0007669"/>
    <property type="project" value="InterPro"/>
</dbReference>
<evidence type="ECO:0000256" key="12">
    <source>
        <dbReference type="SAM" id="MobiDB-lite"/>
    </source>
</evidence>
<keyword evidence="6 11" id="KW-0238">DNA-binding</keyword>
<dbReference type="Gene3D" id="1.10.486.10">
    <property type="entry name" value="PCRA, domain 4"/>
    <property type="match status" value="1"/>
</dbReference>
<proteinExistence type="inferred from homology"/>
<dbReference type="Pfam" id="PF21196">
    <property type="entry name" value="PcrA_UvrD_tudor"/>
    <property type="match status" value="1"/>
</dbReference>
<keyword evidence="3 10" id="KW-0378">Hydrolase</keyword>
<name>A0A4V2USA2_9BACI</name>
<evidence type="ECO:0000256" key="7">
    <source>
        <dbReference type="ARBA" id="ARBA00023235"/>
    </source>
</evidence>
<dbReference type="GO" id="GO:0005829">
    <property type="term" value="C:cytosol"/>
    <property type="evidence" value="ECO:0007669"/>
    <property type="project" value="TreeGrafter"/>
</dbReference>
<dbReference type="Pfam" id="PF00580">
    <property type="entry name" value="UvrD-helicase"/>
    <property type="match status" value="1"/>
</dbReference>
<dbReference type="InterPro" id="IPR027417">
    <property type="entry name" value="P-loop_NTPase"/>
</dbReference>
<dbReference type="FunFam" id="1.10.486.10:FF:000003">
    <property type="entry name" value="ATP-dependent DNA helicase"/>
    <property type="match status" value="1"/>
</dbReference>
<dbReference type="CDD" id="cd18807">
    <property type="entry name" value="SF1_C_UvrD"/>
    <property type="match status" value="1"/>
</dbReference>
<dbReference type="NCBIfam" id="TIGR01073">
    <property type="entry name" value="pcrA"/>
    <property type="match status" value="1"/>
</dbReference>
<evidence type="ECO:0000256" key="5">
    <source>
        <dbReference type="ARBA" id="ARBA00022840"/>
    </source>
</evidence>
<dbReference type="EMBL" id="SMAB01000016">
    <property type="protein sequence ID" value="TCS80602.1"/>
    <property type="molecule type" value="Genomic_DNA"/>
</dbReference>
<dbReference type="GO" id="GO:0043138">
    <property type="term" value="F:3'-5' DNA helicase activity"/>
    <property type="evidence" value="ECO:0007669"/>
    <property type="project" value="UniProtKB-EC"/>
</dbReference>
<comment type="similarity">
    <text evidence="1 11">Belongs to the helicase family. UvrD subfamily.</text>
</comment>
<evidence type="ECO:0000256" key="8">
    <source>
        <dbReference type="ARBA" id="ARBA00034617"/>
    </source>
</evidence>
<dbReference type="CDD" id="cd17932">
    <property type="entry name" value="DEXQc_UvrD"/>
    <property type="match status" value="1"/>
</dbReference>
<sequence>MTQTQAADIFAGLNPQQKKAVETINGPILVLAGAGSGKTKVLTHRIANLIQKGVSPWNILAITFTNKAAREMKERVVRLVGPNAEEIWISTFHSMCVRILRRDIHRLDYSNNFTILDAGDQLTVVKQIMKELNIDTKKTDPKAVLATISQAKNELKTPEQYGRLAGDYFSQKVLSIYEKYQERLKANQSVDFDDLIMLTVQLFQKNPEVLDYYQRKFQYIHIDEYQDTNRAQYVLVRMLADYYQNIFVVGDTDQSIYKWRGADIQNILNFEEDYPKARLIKLEQNYRSTKNILKAANAVIENNTQRKPKNLWTENPEGNKLTLYESMNEHDEAYFIAKVIQEGIHKGKSYQDYAVLYRTNAQTRVIEEVFVKSNIPYKIVGGTKFYDRKEIKDILAYLRLIVNPDDDISLRRIINVPKRGIGAATVDKIAEYAASQGISMFRAIEVIDFIGIAAKTANKIHQFADMIREFNQLAEYLGVTELTEMVLERTQYREELKKENSIEAEGRIENIEELLSVTMEFENQNEDQSLIAFLTDLALVSDVDQLDEEEVSQAGVTLMTLHSAKGLEFPVVFLAGLEEGIFPHSRALFEEDEMEEERRLAYVGITRAEQELYLTYAQSRILFGKTQVNAPSRFIQEIPEELIHDIRKEEKNQLKQMRKTTSYDLQKRPEPRGDWQVGDKAKHGKWGIGVVVSIKGNEDDLELQIAFPNPIGIKKLLARFAPIEKVE</sequence>
<dbReference type="Gene3D" id="1.10.10.160">
    <property type="match status" value="1"/>
</dbReference>
<dbReference type="OrthoDB" id="9810135at2"/>
<evidence type="ECO:0000313" key="16">
    <source>
        <dbReference type="Proteomes" id="UP000295788"/>
    </source>
</evidence>
<evidence type="ECO:0000256" key="1">
    <source>
        <dbReference type="ARBA" id="ARBA00009922"/>
    </source>
</evidence>
<evidence type="ECO:0000259" key="13">
    <source>
        <dbReference type="PROSITE" id="PS51198"/>
    </source>
</evidence>
<dbReference type="Gene3D" id="3.40.50.300">
    <property type="entry name" value="P-loop containing nucleotide triphosphate hydrolases"/>
    <property type="match status" value="2"/>
</dbReference>
<evidence type="ECO:0000256" key="9">
    <source>
        <dbReference type="ARBA" id="ARBA00048988"/>
    </source>
</evidence>
<dbReference type="GO" id="GO:0000725">
    <property type="term" value="P:recombinational repair"/>
    <property type="evidence" value="ECO:0007669"/>
    <property type="project" value="TreeGrafter"/>
</dbReference>
<dbReference type="Pfam" id="PF13361">
    <property type="entry name" value="UvrD_C"/>
    <property type="match status" value="1"/>
</dbReference>
<keyword evidence="16" id="KW-1185">Reference proteome</keyword>
<evidence type="ECO:0000256" key="10">
    <source>
        <dbReference type="PROSITE-ProRule" id="PRU00560"/>
    </source>
</evidence>
<dbReference type="RefSeq" id="WP_132769754.1">
    <property type="nucleotide sequence ID" value="NZ_SMAB01000016.1"/>
</dbReference>
<dbReference type="InterPro" id="IPR014016">
    <property type="entry name" value="UvrD-like_ATP-bd"/>
</dbReference>
<dbReference type="FunFam" id="1.10.10.160:FF:000001">
    <property type="entry name" value="ATP-dependent DNA helicase"/>
    <property type="match status" value="1"/>
</dbReference>
<evidence type="ECO:0000313" key="15">
    <source>
        <dbReference type="EMBL" id="TCS80602.1"/>
    </source>
</evidence>
<protein>
    <recommendedName>
        <fullName evidence="11">ATP-dependent DNA helicase</fullName>
        <ecNumber evidence="11">5.6.2.4</ecNumber>
    </recommendedName>
</protein>
<keyword evidence="5 10" id="KW-0067">ATP-binding</keyword>
<dbReference type="EC" id="5.6.2.4" evidence="11"/>
<reference evidence="15 16" key="1">
    <citation type="submission" date="2019-03" db="EMBL/GenBank/DDBJ databases">
        <title>Genomic Encyclopedia of Type Strains, Phase IV (KMG-IV): sequencing the most valuable type-strain genomes for metagenomic binning, comparative biology and taxonomic classification.</title>
        <authorList>
            <person name="Goeker M."/>
        </authorList>
    </citation>
    <scope>NUCLEOTIDE SEQUENCE [LARGE SCALE GENOMIC DNA]</scope>
    <source>
        <strain evidence="15 16">DSM 23802</strain>
    </source>
</reference>
<dbReference type="GO" id="GO:0016887">
    <property type="term" value="F:ATP hydrolysis activity"/>
    <property type="evidence" value="ECO:0007669"/>
    <property type="project" value="RHEA"/>
</dbReference>
<dbReference type="PROSITE" id="PS51198">
    <property type="entry name" value="UVRD_HELICASE_ATP_BIND"/>
    <property type="match status" value="1"/>
</dbReference>
<keyword evidence="4 10" id="KW-0347">Helicase</keyword>
<evidence type="ECO:0000256" key="2">
    <source>
        <dbReference type="ARBA" id="ARBA00022741"/>
    </source>
</evidence>
<feature type="domain" description="UvrD-like helicase ATP-binding" evidence="13">
    <location>
        <begin position="11"/>
        <end position="289"/>
    </location>
</feature>
<gene>
    <name evidence="15" type="ORF">EDD72_11622</name>
</gene>
<dbReference type="Proteomes" id="UP000295788">
    <property type="component" value="Unassembled WGS sequence"/>
</dbReference>
<dbReference type="PANTHER" id="PTHR11070:SF2">
    <property type="entry name" value="ATP-DEPENDENT DNA HELICASE SRS2"/>
    <property type="match status" value="1"/>
</dbReference>
<evidence type="ECO:0000256" key="6">
    <source>
        <dbReference type="ARBA" id="ARBA00023125"/>
    </source>
</evidence>
<feature type="compositionally biased region" description="Basic and acidic residues" evidence="12">
    <location>
        <begin position="665"/>
        <end position="679"/>
    </location>
</feature>
<dbReference type="GO" id="GO:0005524">
    <property type="term" value="F:ATP binding"/>
    <property type="evidence" value="ECO:0007669"/>
    <property type="project" value="UniProtKB-UniRule"/>
</dbReference>
<dbReference type="InterPro" id="IPR000212">
    <property type="entry name" value="DNA_helicase_UvrD/REP"/>
</dbReference>
<evidence type="ECO:0000256" key="11">
    <source>
        <dbReference type="RuleBase" id="RU364053"/>
    </source>
</evidence>
<dbReference type="AlphaFoldDB" id="A0A4V2USA2"/>
<keyword evidence="7" id="KW-0413">Isomerase</keyword>